<protein>
    <submittedName>
        <fullName evidence="3">CIC11C00000002822</fullName>
    </submittedName>
</protein>
<dbReference type="PROSITE" id="PS50069">
    <property type="entry name" value="CULLIN_2"/>
    <property type="match status" value="1"/>
</dbReference>
<dbReference type="InterPro" id="IPR044554">
    <property type="entry name" value="ANAPC2"/>
</dbReference>
<dbReference type="InterPro" id="IPR059120">
    <property type="entry name" value="Cullin-like_AB"/>
</dbReference>
<dbReference type="GO" id="GO:0070979">
    <property type="term" value="P:protein K11-linked ubiquitination"/>
    <property type="evidence" value="ECO:0007669"/>
    <property type="project" value="TreeGrafter"/>
</dbReference>
<dbReference type="InterPro" id="IPR016158">
    <property type="entry name" value="Cullin_homology"/>
</dbReference>
<dbReference type="InterPro" id="IPR057975">
    <property type="entry name" value="TPR_ANAPC2"/>
</dbReference>
<dbReference type="GO" id="GO:0031625">
    <property type="term" value="F:ubiquitin protein ligase binding"/>
    <property type="evidence" value="ECO:0007669"/>
    <property type="project" value="InterPro"/>
</dbReference>
<dbReference type="InterPro" id="IPR036317">
    <property type="entry name" value="Cullin_homology_sf"/>
</dbReference>
<dbReference type="GO" id="GO:0007091">
    <property type="term" value="P:metaphase/anaphase transition of mitotic cell cycle"/>
    <property type="evidence" value="ECO:0007669"/>
    <property type="project" value="TreeGrafter"/>
</dbReference>
<dbReference type="Pfam" id="PF25773">
    <property type="entry name" value="TPR_ANAPC2"/>
    <property type="match status" value="1"/>
</dbReference>
<reference evidence="3 4" key="1">
    <citation type="submission" date="2016-10" db="EMBL/GenBank/DDBJ databases">
        <authorList>
            <person name="de Groot N.N."/>
        </authorList>
    </citation>
    <scope>NUCLEOTIDE SEQUENCE [LARGE SCALE GENOMIC DNA]</scope>
    <source>
        <strain evidence="3 4">PYCC 4715</strain>
    </source>
</reference>
<dbReference type="PANTHER" id="PTHR45957:SF1">
    <property type="entry name" value="ANAPHASE-PROMOTING COMPLEX SUBUNIT 2"/>
    <property type="match status" value="1"/>
</dbReference>
<gene>
    <name evidence="3" type="ORF">SAMEA4029009_CIC11G00000002822</name>
</gene>
<dbReference type="PANTHER" id="PTHR45957">
    <property type="entry name" value="ANAPHASE-PROMOTING COMPLEX SUBUNIT 2"/>
    <property type="match status" value="1"/>
</dbReference>
<dbReference type="AlphaFoldDB" id="A0A1L0BPQ3"/>
<name>A0A1L0BPQ3_9ASCO</name>
<evidence type="ECO:0000313" key="3">
    <source>
        <dbReference type="EMBL" id="SGZ53219.1"/>
    </source>
</evidence>
<proteinExistence type="inferred from homology"/>
<evidence type="ECO:0000259" key="2">
    <source>
        <dbReference type="PROSITE" id="PS50069"/>
    </source>
</evidence>
<dbReference type="GO" id="GO:0005680">
    <property type="term" value="C:anaphase-promoting complex"/>
    <property type="evidence" value="ECO:0007669"/>
    <property type="project" value="TreeGrafter"/>
</dbReference>
<dbReference type="EMBL" id="LT635766">
    <property type="protein sequence ID" value="SGZ53219.1"/>
    <property type="molecule type" value="Genomic_DNA"/>
</dbReference>
<feature type="domain" description="Cullin family profile" evidence="2">
    <location>
        <begin position="381"/>
        <end position="608"/>
    </location>
</feature>
<accession>A0A1L0BPQ3</accession>
<dbReference type="Gene3D" id="3.30.230.130">
    <property type="entry name" value="Cullin, Chain C, Domain 2"/>
    <property type="match status" value="1"/>
</dbReference>
<organism evidence="3 4">
    <name type="scientific">Sungouiella intermedia</name>
    <dbReference type="NCBI Taxonomy" id="45354"/>
    <lineage>
        <taxon>Eukaryota</taxon>
        <taxon>Fungi</taxon>
        <taxon>Dikarya</taxon>
        <taxon>Ascomycota</taxon>
        <taxon>Saccharomycotina</taxon>
        <taxon>Pichiomycetes</taxon>
        <taxon>Metschnikowiaceae</taxon>
        <taxon>Sungouiella</taxon>
    </lineage>
</organism>
<dbReference type="SUPFAM" id="SSF75632">
    <property type="entry name" value="Cullin homology domain"/>
    <property type="match status" value="1"/>
</dbReference>
<sequence length="624" mass="70147">MAPTVPLSTLAIAHDTTLLTLNDLLGDSSPDIENDLDVLLHWLDPYYPIEKPLTEPLSRTRAAARSCLKELSAQLEFVRLWLNSIRLQFHAHFAPIVTQNAIGDILPEVASVSKYYSRQSAYLNLSKPAAELFLRGINSLFARYLLLPKVVDDLRAHLSDSSLADTSIPLATFAAVGMSDLVQTIMAEITVQRIHIHVSRMAAGTWSVPVLQNIQEWVRVELYPSFVQGCLNATDSSSSELVRISHDELIRLRTSEIYDLVVAFPTSEMALLELHSCLVFDLDHSGSQTHHRSALVDAFIEKCNLRLLHLGSNTEDVILTYSKTIKSFLLIDPTGVLLDKVARPIRRYLKTRTDLVLQLVQGMIDLNEGNKLVELARELQKNEKLAPAPIDDLTDVNWVPDPIDALPDFKKNKVSDVVEALLSIFPLTGIFVEEFTRLYGGRLLQWDKYSAADIIRDVELLKLRFGANEFSTLDVMVKDIHDSDTFNLNVNLDDFVVTVLSKMYWPTVCDNLSENDYFNVPVQAKFDNYHKNFTQLRNGRGLKLIPSLGTVKLELSLKSGIRNFCVTPAQATVIEVFDDENDALSIQTVVMVTGMAEYAVSQALRFWQTQGILREEDGKYTVDE</sequence>
<evidence type="ECO:0000313" key="4">
    <source>
        <dbReference type="Proteomes" id="UP000182259"/>
    </source>
</evidence>
<dbReference type="GO" id="GO:0006511">
    <property type="term" value="P:ubiquitin-dependent protein catabolic process"/>
    <property type="evidence" value="ECO:0007669"/>
    <property type="project" value="InterPro"/>
</dbReference>
<dbReference type="Pfam" id="PF26557">
    <property type="entry name" value="Cullin_AB"/>
    <property type="match status" value="1"/>
</dbReference>
<dbReference type="Proteomes" id="UP000182259">
    <property type="component" value="Chromosome III"/>
</dbReference>
<evidence type="ECO:0000256" key="1">
    <source>
        <dbReference type="PROSITE-ProRule" id="PRU00330"/>
    </source>
</evidence>
<comment type="similarity">
    <text evidence="1">Belongs to the cullin family.</text>
</comment>